<gene>
    <name evidence="1" type="ORF">E2C01_033750</name>
</gene>
<dbReference type="AlphaFoldDB" id="A0A5B7F6I1"/>
<evidence type="ECO:0000313" key="1">
    <source>
        <dbReference type="EMBL" id="MPC40194.1"/>
    </source>
</evidence>
<proteinExistence type="predicted"/>
<dbReference type="Proteomes" id="UP000324222">
    <property type="component" value="Unassembled WGS sequence"/>
</dbReference>
<keyword evidence="2" id="KW-1185">Reference proteome</keyword>
<comment type="caution">
    <text evidence="1">The sequence shown here is derived from an EMBL/GenBank/DDBJ whole genome shotgun (WGS) entry which is preliminary data.</text>
</comment>
<reference evidence="1 2" key="1">
    <citation type="submission" date="2019-05" db="EMBL/GenBank/DDBJ databases">
        <title>Another draft genome of Portunus trituberculatus and its Hox gene families provides insights of decapod evolution.</title>
        <authorList>
            <person name="Jeong J.-H."/>
            <person name="Song I."/>
            <person name="Kim S."/>
            <person name="Choi T."/>
            <person name="Kim D."/>
            <person name="Ryu S."/>
            <person name="Kim W."/>
        </authorList>
    </citation>
    <scope>NUCLEOTIDE SEQUENCE [LARGE SCALE GENOMIC DNA]</scope>
    <source>
        <tissue evidence="1">Muscle</tissue>
    </source>
</reference>
<protein>
    <submittedName>
        <fullName evidence="1">Uncharacterized protein</fullName>
    </submittedName>
</protein>
<name>A0A5B7F6I1_PORTR</name>
<dbReference type="EMBL" id="VSRR010004611">
    <property type="protein sequence ID" value="MPC40194.1"/>
    <property type="molecule type" value="Genomic_DNA"/>
</dbReference>
<accession>A0A5B7F6I1</accession>
<evidence type="ECO:0000313" key="2">
    <source>
        <dbReference type="Proteomes" id="UP000324222"/>
    </source>
</evidence>
<sequence>MARLLRGETRRGGVRHCEAGVMGRLGSELFVGGRGGVLEPRACGALRAWEAQQLLHLSHE</sequence>
<organism evidence="1 2">
    <name type="scientific">Portunus trituberculatus</name>
    <name type="common">Swimming crab</name>
    <name type="synonym">Neptunus trituberculatus</name>
    <dbReference type="NCBI Taxonomy" id="210409"/>
    <lineage>
        <taxon>Eukaryota</taxon>
        <taxon>Metazoa</taxon>
        <taxon>Ecdysozoa</taxon>
        <taxon>Arthropoda</taxon>
        <taxon>Crustacea</taxon>
        <taxon>Multicrustacea</taxon>
        <taxon>Malacostraca</taxon>
        <taxon>Eumalacostraca</taxon>
        <taxon>Eucarida</taxon>
        <taxon>Decapoda</taxon>
        <taxon>Pleocyemata</taxon>
        <taxon>Brachyura</taxon>
        <taxon>Eubrachyura</taxon>
        <taxon>Portunoidea</taxon>
        <taxon>Portunidae</taxon>
        <taxon>Portuninae</taxon>
        <taxon>Portunus</taxon>
    </lineage>
</organism>